<evidence type="ECO:0000256" key="4">
    <source>
        <dbReference type="PROSITE-ProRule" id="PRU00134"/>
    </source>
</evidence>
<dbReference type="InterPro" id="IPR046824">
    <property type="entry name" value="Mss51-like_C"/>
</dbReference>
<dbReference type="EMBL" id="VIIS01000776">
    <property type="protein sequence ID" value="KAF0305127.1"/>
    <property type="molecule type" value="Genomic_DNA"/>
</dbReference>
<organism evidence="6 7">
    <name type="scientific">Amphibalanus amphitrite</name>
    <name type="common">Striped barnacle</name>
    <name type="synonym">Balanus amphitrite</name>
    <dbReference type="NCBI Taxonomy" id="1232801"/>
    <lineage>
        <taxon>Eukaryota</taxon>
        <taxon>Metazoa</taxon>
        <taxon>Ecdysozoa</taxon>
        <taxon>Arthropoda</taxon>
        <taxon>Crustacea</taxon>
        <taxon>Multicrustacea</taxon>
        <taxon>Cirripedia</taxon>
        <taxon>Thoracica</taxon>
        <taxon>Thoracicalcarea</taxon>
        <taxon>Balanomorpha</taxon>
        <taxon>Balanoidea</taxon>
        <taxon>Balanidae</taxon>
        <taxon>Amphibalaninae</taxon>
        <taxon>Amphibalanus</taxon>
    </lineage>
</organism>
<reference evidence="6 7" key="1">
    <citation type="submission" date="2019-07" db="EMBL/GenBank/DDBJ databases">
        <title>Draft genome assembly of a fouling barnacle, Amphibalanus amphitrite (Darwin, 1854): The first reference genome for Thecostraca.</title>
        <authorList>
            <person name="Kim W."/>
        </authorList>
    </citation>
    <scope>NUCLEOTIDE SEQUENCE [LARGE SCALE GENOMIC DNA]</scope>
    <source>
        <strain evidence="6">SNU_AA5</strain>
        <tissue evidence="6">Soma without cirri and trophi</tissue>
    </source>
</reference>
<sequence>MSTVGSAGEGGQQVLDVPPHYFPGACFVCKATPPAGGSLSRCANCRMIKYCSKEHQKMDWPVHKTICKKLRNDDGSSVLADGAGIIDSAAWLRHRASPDAGTAPDARPRAATAREGDALLPARVRGCTPSKDADRHERWCEQLRLALACDRYEALNGLADPPILPDVDETFQDLPEDIVSMLSSQILAEKESVPEGAYVDPVLIAFLTERLSFPLTVLYALLKAPGERPVGERESLTVHVVGAQMLVECLGIIKWEYLVHRLPRLRAIRLVFVGPELFRGCGDDMAGAVEDSGATRCADCSRRQRSVVHELRPVTYHEYCRGQHWTRPDAVVAFNSGIHEFAERDEDTWRESLPFLVRHERVPLILTAYTRTELRKDLEELEKAVPSLNVLLPAAKNPFGSTKPVRDMCREDDCDVFFLNQFVTVLEGDGTGDASPCR</sequence>
<dbReference type="PANTHER" id="PTHR28069">
    <property type="entry name" value="GH20023P"/>
    <property type="match status" value="1"/>
</dbReference>
<dbReference type="PROSITE" id="PS50865">
    <property type="entry name" value="ZF_MYND_2"/>
    <property type="match status" value="1"/>
</dbReference>
<dbReference type="OrthoDB" id="5282002at2759"/>
<comment type="caution">
    <text evidence="6">The sequence shown here is derived from an EMBL/GenBank/DDBJ whole genome shotgun (WGS) entry which is preliminary data.</text>
</comment>
<dbReference type="Pfam" id="PF20179">
    <property type="entry name" value="MSS51_C"/>
    <property type="match status" value="1"/>
</dbReference>
<dbReference type="Pfam" id="PF01753">
    <property type="entry name" value="zf-MYND"/>
    <property type="match status" value="1"/>
</dbReference>
<keyword evidence="7" id="KW-1185">Reference proteome</keyword>
<dbReference type="PANTHER" id="PTHR28069:SF2">
    <property type="entry name" value="GH20023P"/>
    <property type="match status" value="1"/>
</dbReference>
<evidence type="ECO:0000256" key="2">
    <source>
        <dbReference type="ARBA" id="ARBA00022771"/>
    </source>
</evidence>
<name>A0A6A4WBK3_AMPAM</name>
<dbReference type="Gene3D" id="6.10.140.2220">
    <property type="match status" value="1"/>
</dbReference>
<evidence type="ECO:0000256" key="3">
    <source>
        <dbReference type="ARBA" id="ARBA00022833"/>
    </source>
</evidence>
<keyword evidence="3" id="KW-0862">Zinc</keyword>
<dbReference type="PROSITE" id="PS01360">
    <property type="entry name" value="ZF_MYND_1"/>
    <property type="match status" value="1"/>
</dbReference>
<evidence type="ECO:0000313" key="6">
    <source>
        <dbReference type="EMBL" id="KAF0305127.1"/>
    </source>
</evidence>
<dbReference type="GO" id="GO:0008270">
    <property type="term" value="F:zinc ion binding"/>
    <property type="evidence" value="ECO:0007669"/>
    <property type="project" value="UniProtKB-KW"/>
</dbReference>
<evidence type="ECO:0000259" key="5">
    <source>
        <dbReference type="PROSITE" id="PS50865"/>
    </source>
</evidence>
<dbReference type="Proteomes" id="UP000440578">
    <property type="component" value="Unassembled WGS sequence"/>
</dbReference>
<gene>
    <name evidence="6" type="primary">MSS51_1</name>
    <name evidence="6" type="ORF">FJT64_023211</name>
</gene>
<dbReference type="InterPro" id="IPR002893">
    <property type="entry name" value="Znf_MYND"/>
</dbReference>
<dbReference type="AlphaFoldDB" id="A0A6A4WBK3"/>
<evidence type="ECO:0000256" key="1">
    <source>
        <dbReference type="ARBA" id="ARBA00022723"/>
    </source>
</evidence>
<accession>A0A6A4WBK3</accession>
<keyword evidence="1" id="KW-0479">Metal-binding</keyword>
<keyword evidence="2 4" id="KW-0863">Zinc-finger</keyword>
<protein>
    <recommendedName>
        <fullName evidence="5">MYND-type domain-containing protein</fullName>
    </recommendedName>
</protein>
<feature type="domain" description="MYND-type" evidence="5">
    <location>
        <begin position="26"/>
        <end position="67"/>
    </location>
</feature>
<evidence type="ECO:0000313" key="7">
    <source>
        <dbReference type="Proteomes" id="UP000440578"/>
    </source>
</evidence>
<proteinExistence type="predicted"/>
<dbReference type="SUPFAM" id="SSF144232">
    <property type="entry name" value="HIT/MYND zinc finger-like"/>
    <property type="match status" value="1"/>
</dbReference>